<keyword evidence="2" id="KW-0677">Repeat</keyword>
<dbReference type="SUPFAM" id="SSF52058">
    <property type="entry name" value="L domain-like"/>
    <property type="match status" value="1"/>
</dbReference>
<dbReference type="SMART" id="SM00369">
    <property type="entry name" value="LRR_TYP"/>
    <property type="match status" value="4"/>
</dbReference>
<dbReference type="OrthoDB" id="4042878at2"/>
<evidence type="ECO:0000256" key="1">
    <source>
        <dbReference type="ARBA" id="ARBA00022614"/>
    </source>
</evidence>
<dbReference type="Gene3D" id="2.20.140.10">
    <property type="entry name" value="WGR domain"/>
    <property type="match status" value="1"/>
</dbReference>
<dbReference type="Pfam" id="PF13855">
    <property type="entry name" value="LRR_8"/>
    <property type="match status" value="1"/>
</dbReference>
<sequence length="597" mass="66130">MRLEGPEGKTRGFWSYVQHGERLELHHGKVGTDGKRESRTFASAEAAGAFARKRVAARVAKGFWSSDLVFESSTWEQVKDSVQVPGRSGEDDDRVLILTGDVVVPHELWLDFRRGIFALEDPDASPFIGLIVRGNLTVEGCVFNGENDFGPFLQVDGNLFATSIAMGGSRLRVAGDVMTGDFVAVYNHGSVCVGGDLVARTIASDYALQVEGAVDAYRYQGQGSKVFAVSAGVEDAQDPHDVKGVFVPAVVSDERVQLAKARTLLVAGKPISRPEFTSIRAAFRQLVSKKMAEPDKVKSLTLEAKGLTSLPEELFLFRRLEKLNLRRNELRTLPEALGQLTELRELDVSLNGLLALPESLGALKKLRVLNLEYNCLWRLPDSLAECVELRTVNLVNNPYAYVRRAFGGWSRVQLMWDFPEVLTRLPKLEGVTFDGTPLRHLPTRRFDSTSLRSVTVRHSLVTEVDPDLHSQLTVSVEHSAERASDNIGYWFRPENVRLETIHDAKSDRYDFTEIIAMLGLLLRINIPTAAPYDRSLEKFRKGSADIARELDWDGSHPQRVRALFTALRDALGPLGEPYPGNALIAGLRGVFAVHADG</sequence>
<dbReference type="InterPro" id="IPR050216">
    <property type="entry name" value="LRR_domain-containing"/>
</dbReference>
<dbReference type="EMBL" id="RAWG01000359">
    <property type="protein sequence ID" value="RKH33978.1"/>
    <property type="molecule type" value="Genomic_DNA"/>
</dbReference>
<dbReference type="InterPro" id="IPR032675">
    <property type="entry name" value="LRR_dom_sf"/>
</dbReference>
<proteinExistence type="predicted"/>
<evidence type="ECO:0000313" key="4">
    <source>
        <dbReference type="Proteomes" id="UP000273405"/>
    </source>
</evidence>
<dbReference type="PROSITE" id="PS51450">
    <property type="entry name" value="LRR"/>
    <property type="match status" value="1"/>
</dbReference>
<organism evidence="3 4">
    <name type="scientific">Corallococcus sicarius</name>
    <dbReference type="NCBI Taxonomy" id="2316726"/>
    <lineage>
        <taxon>Bacteria</taxon>
        <taxon>Pseudomonadati</taxon>
        <taxon>Myxococcota</taxon>
        <taxon>Myxococcia</taxon>
        <taxon>Myxococcales</taxon>
        <taxon>Cystobacterineae</taxon>
        <taxon>Myxococcaceae</taxon>
        <taxon>Corallococcus</taxon>
    </lineage>
</organism>
<name>A0A3A8MND7_9BACT</name>
<comment type="caution">
    <text evidence="3">The sequence shown here is derived from an EMBL/GenBank/DDBJ whole genome shotgun (WGS) entry which is preliminary data.</text>
</comment>
<keyword evidence="1" id="KW-0433">Leucine-rich repeat</keyword>
<evidence type="ECO:0000313" key="3">
    <source>
        <dbReference type="EMBL" id="RKH33978.1"/>
    </source>
</evidence>
<accession>A0A3A8MND7</accession>
<dbReference type="PANTHER" id="PTHR48051:SF46">
    <property type="entry name" value="LEUCINE RICH REPEAT-CONTAINING DOMAIN PROTEIN"/>
    <property type="match status" value="1"/>
</dbReference>
<dbReference type="InterPro" id="IPR001611">
    <property type="entry name" value="Leu-rich_rpt"/>
</dbReference>
<dbReference type="Proteomes" id="UP000273405">
    <property type="component" value="Unassembled WGS sequence"/>
</dbReference>
<gene>
    <name evidence="3" type="ORF">D7X12_35540</name>
</gene>
<dbReference type="PANTHER" id="PTHR48051">
    <property type="match status" value="1"/>
</dbReference>
<dbReference type="GO" id="GO:0005737">
    <property type="term" value="C:cytoplasm"/>
    <property type="evidence" value="ECO:0007669"/>
    <property type="project" value="TreeGrafter"/>
</dbReference>
<dbReference type="Gene3D" id="3.80.10.10">
    <property type="entry name" value="Ribonuclease Inhibitor"/>
    <property type="match status" value="1"/>
</dbReference>
<evidence type="ECO:0000256" key="2">
    <source>
        <dbReference type="ARBA" id="ARBA00022737"/>
    </source>
</evidence>
<dbReference type="InterPro" id="IPR003591">
    <property type="entry name" value="Leu-rich_rpt_typical-subtyp"/>
</dbReference>
<keyword evidence="4" id="KW-1185">Reference proteome</keyword>
<reference evidence="4" key="1">
    <citation type="submission" date="2018-09" db="EMBL/GenBank/DDBJ databases">
        <authorList>
            <person name="Livingstone P.G."/>
            <person name="Whitworth D.E."/>
        </authorList>
    </citation>
    <scope>NUCLEOTIDE SEQUENCE [LARGE SCALE GENOMIC DNA]</scope>
    <source>
        <strain evidence="4">CA040B</strain>
    </source>
</reference>
<protein>
    <submittedName>
        <fullName evidence="3">Leucine-rich repeat domain-containing protein</fullName>
    </submittedName>
</protein>
<dbReference type="AlphaFoldDB" id="A0A3A8MND7"/>